<sequence length="668" mass="76615">MENRFKPPVIEDWNFDDERQPTTEEVQGKRSYDSVPQGHNWKTNAILLLKYNLFSVSQICDKRNNVLFTNIGCLVLSSDFKLLDESQFLLRVPRKDNIYSVDLKSVIPTKGTGRSEKRLVVKTGESNEQIGRGTMSIERRKVIGEEGRDREYKGDRVGEVECGEGREALEAHGGPYRQFVGRTYYPLPYTVLLSLFPDSLLPPTLFSVPSYLYNLLSLLLLTTTPSLHLDHLGKFDGKADEGFFVGYSVVSKAMREFNKRTMDSEKTLNIIVAGNQTNGIVGTRDNIVTSQAEKKIEPEQEYILIPIYTTDPLISQDPRVATRREFERLLQLRKDTENLTVNAAEASNAFKEHLFERFSPFKNTFTLPPVSNVTLMDDARIFGNAYDDEDVGAEADLNKLETTLNVSPIPTTKIGKDHPKVQIIGDFKSAIQTRRMTKIFDEHVMVYYINKQMRTNYKDYQNYLFAYFLSQMEPKKVIQALEDPSWIEAMQEELLQFQLQKVWTLVNLPDGKRAIDEAIQVYKVEKALYGLHQAPRAWFTKKSLCDEFEGLMHKRFQMSSMGKLTFFLGLQTASTPMEPNKALVKDEEADSVDVHLYRSMIGSLMYLIASRPNIMFAVCACARFQVTPKMSHIHVVNMIFRYLKGQPKLGLWYPRDSPFDLEAFCQPK</sequence>
<evidence type="ECO:0000313" key="2">
    <source>
        <dbReference type="Proteomes" id="UP001151760"/>
    </source>
</evidence>
<comment type="caution">
    <text evidence="1">The sequence shown here is derived from an EMBL/GenBank/DDBJ whole genome shotgun (WGS) entry which is preliminary data.</text>
</comment>
<evidence type="ECO:0008006" key="3">
    <source>
        <dbReference type="Google" id="ProtNLM"/>
    </source>
</evidence>
<name>A0ABQ5EMM9_9ASTR</name>
<protein>
    <recommendedName>
        <fullName evidence="3">Reverse transcriptase Ty1/copia-type domain-containing protein</fullName>
    </recommendedName>
</protein>
<dbReference type="PANTHER" id="PTHR11439:SF495">
    <property type="entry name" value="REVERSE TRANSCRIPTASE, RNA-DEPENDENT DNA POLYMERASE-RELATED"/>
    <property type="match status" value="1"/>
</dbReference>
<dbReference type="Proteomes" id="UP001151760">
    <property type="component" value="Unassembled WGS sequence"/>
</dbReference>
<dbReference type="PANTHER" id="PTHR11439">
    <property type="entry name" value="GAG-POL-RELATED RETROTRANSPOSON"/>
    <property type="match status" value="1"/>
</dbReference>
<proteinExistence type="predicted"/>
<reference evidence="1" key="2">
    <citation type="submission" date="2022-01" db="EMBL/GenBank/DDBJ databases">
        <authorList>
            <person name="Yamashiro T."/>
            <person name="Shiraishi A."/>
            <person name="Satake H."/>
            <person name="Nakayama K."/>
        </authorList>
    </citation>
    <scope>NUCLEOTIDE SEQUENCE</scope>
</reference>
<gene>
    <name evidence="1" type="ORF">Tco_0978287</name>
</gene>
<organism evidence="1 2">
    <name type="scientific">Tanacetum coccineum</name>
    <dbReference type="NCBI Taxonomy" id="301880"/>
    <lineage>
        <taxon>Eukaryota</taxon>
        <taxon>Viridiplantae</taxon>
        <taxon>Streptophyta</taxon>
        <taxon>Embryophyta</taxon>
        <taxon>Tracheophyta</taxon>
        <taxon>Spermatophyta</taxon>
        <taxon>Magnoliopsida</taxon>
        <taxon>eudicotyledons</taxon>
        <taxon>Gunneridae</taxon>
        <taxon>Pentapetalae</taxon>
        <taxon>asterids</taxon>
        <taxon>campanulids</taxon>
        <taxon>Asterales</taxon>
        <taxon>Asteraceae</taxon>
        <taxon>Asteroideae</taxon>
        <taxon>Anthemideae</taxon>
        <taxon>Anthemidinae</taxon>
        <taxon>Tanacetum</taxon>
    </lineage>
</organism>
<keyword evidence="2" id="KW-1185">Reference proteome</keyword>
<reference evidence="1" key="1">
    <citation type="journal article" date="2022" name="Int. J. Mol. Sci.">
        <title>Draft Genome of Tanacetum Coccineum: Genomic Comparison of Closely Related Tanacetum-Family Plants.</title>
        <authorList>
            <person name="Yamashiro T."/>
            <person name="Shiraishi A."/>
            <person name="Nakayama K."/>
            <person name="Satake H."/>
        </authorList>
    </citation>
    <scope>NUCLEOTIDE SEQUENCE</scope>
</reference>
<dbReference type="EMBL" id="BQNB010016467">
    <property type="protein sequence ID" value="GJT52130.1"/>
    <property type="molecule type" value="Genomic_DNA"/>
</dbReference>
<accession>A0ABQ5EMM9</accession>
<evidence type="ECO:0000313" key="1">
    <source>
        <dbReference type="EMBL" id="GJT52130.1"/>
    </source>
</evidence>